<dbReference type="PATRIC" id="fig|148814.9.peg.1144"/>
<keyword evidence="1" id="KW-0238">DNA-binding</keyword>
<comment type="caution">
    <text evidence="4">The sequence shown here is derived from an EMBL/GenBank/DDBJ whole genome shotgun (WGS) entry which is preliminary data.</text>
</comment>
<keyword evidence="2" id="KW-0175">Coiled coil</keyword>
<evidence type="ECO:0000256" key="1">
    <source>
        <dbReference type="ARBA" id="ARBA00023125"/>
    </source>
</evidence>
<dbReference type="SMART" id="SM00422">
    <property type="entry name" value="HTH_MERR"/>
    <property type="match status" value="1"/>
</dbReference>
<dbReference type="GO" id="GO:0003700">
    <property type="term" value="F:DNA-binding transcription factor activity"/>
    <property type="evidence" value="ECO:0007669"/>
    <property type="project" value="InterPro"/>
</dbReference>
<proteinExistence type="predicted"/>
<gene>
    <name evidence="4" type="ORF">RZ72_01030</name>
</gene>
<evidence type="ECO:0000259" key="3">
    <source>
        <dbReference type="PROSITE" id="PS50937"/>
    </source>
</evidence>
<dbReference type="Proteomes" id="UP000037749">
    <property type="component" value="Unassembled WGS sequence"/>
</dbReference>
<dbReference type="EMBL" id="JXCZ01000035">
    <property type="protein sequence ID" value="KOY78785.1"/>
    <property type="molecule type" value="Genomic_DNA"/>
</dbReference>
<dbReference type="SUPFAM" id="SSF46955">
    <property type="entry name" value="Putative DNA-binding domain"/>
    <property type="match status" value="1"/>
</dbReference>
<reference evidence="4 5" key="1">
    <citation type="journal article" date="2015" name="Genome Biol. Evol.">
        <title>Functionally Structured Genomes in Lactobacillus kunkeei Colonizing the Honey Crop and Food Products of Honeybees and Stingless Bees.</title>
        <authorList>
            <person name="Tamarit D."/>
            <person name="Ellegaard K.M."/>
            <person name="Wikander J."/>
            <person name="Olofsson T."/>
            <person name="Vasquez A."/>
            <person name="Andersson S.G."/>
        </authorList>
    </citation>
    <scope>NUCLEOTIDE SEQUENCE [LARGE SCALE GENOMIC DNA]</scope>
    <source>
        <strain evidence="4 5">LAla</strain>
    </source>
</reference>
<sequence>MDLSITQLAKQYSLNVETLRYYERIGLIPEVPRRANGNRFYDEKLQKWIEMIVCLRHSGVEVKSLIEYVDLIKKGDETLEARKELLQEQERQLSEKKKSLDISINRLKHKINLYETGEIKNNKSYYEEYEIEKDILNKKA</sequence>
<dbReference type="Pfam" id="PF00376">
    <property type="entry name" value="MerR"/>
    <property type="match status" value="1"/>
</dbReference>
<dbReference type="CDD" id="cd01109">
    <property type="entry name" value="HTH_YyaN"/>
    <property type="match status" value="1"/>
</dbReference>
<dbReference type="PANTHER" id="PTHR30204:SF98">
    <property type="entry name" value="HTH-TYPE TRANSCRIPTIONAL REGULATOR ADHR"/>
    <property type="match status" value="1"/>
</dbReference>
<dbReference type="GO" id="GO:0003677">
    <property type="term" value="F:DNA binding"/>
    <property type="evidence" value="ECO:0007669"/>
    <property type="project" value="UniProtKB-KW"/>
</dbReference>
<name>A0A0N0UVJ1_9LACO</name>
<dbReference type="PROSITE" id="PS50937">
    <property type="entry name" value="HTH_MERR_2"/>
    <property type="match status" value="1"/>
</dbReference>
<feature type="coiled-coil region" evidence="2">
    <location>
        <begin position="76"/>
        <end position="106"/>
    </location>
</feature>
<dbReference type="PANTHER" id="PTHR30204">
    <property type="entry name" value="REDOX-CYCLING DRUG-SENSING TRANSCRIPTIONAL ACTIVATOR SOXR"/>
    <property type="match status" value="1"/>
</dbReference>
<dbReference type="AlphaFoldDB" id="A0A0N0UVJ1"/>
<dbReference type="InterPro" id="IPR047057">
    <property type="entry name" value="MerR_fam"/>
</dbReference>
<dbReference type="InterPro" id="IPR000551">
    <property type="entry name" value="MerR-type_HTH_dom"/>
</dbReference>
<organism evidence="4 5">
    <name type="scientific">Apilactobacillus kunkeei</name>
    <dbReference type="NCBI Taxonomy" id="148814"/>
    <lineage>
        <taxon>Bacteria</taxon>
        <taxon>Bacillati</taxon>
        <taxon>Bacillota</taxon>
        <taxon>Bacilli</taxon>
        <taxon>Lactobacillales</taxon>
        <taxon>Lactobacillaceae</taxon>
        <taxon>Apilactobacillus</taxon>
    </lineage>
</organism>
<accession>A0A0N0UVJ1</accession>
<dbReference type="RefSeq" id="WP_053796874.1">
    <property type="nucleotide sequence ID" value="NZ_JXCZ01000035.1"/>
</dbReference>
<evidence type="ECO:0000313" key="4">
    <source>
        <dbReference type="EMBL" id="KOY78785.1"/>
    </source>
</evidence>
<evidence type="ECO:0000313" key="5">
    <source>
        <dbReference type="Proteomes" id="UP000037749"/>
    </source>
</evidence>
<dbReference type="Gene3D" id="1.10.1660.10">
    <property type="match status" value="1"/>
</dbReference>
<evidence type="ECO:0000256" key="2">
    <source>
        <dbReference type="SAM" id="Coils"/>
    </source>
</evidence>
<protein>
    <submittedName>
        <fullName evidence="4">MerR transcriptional regulator</fullName>
    </submittedName>
</protein>
<dbReference type="InterPro" id="IPR009061">
    <property type="entry name" value="DNA-bd_dom_put_sf"/>
</dbReference>
<feature type="domain" description="HTH merR-type" evidence="3">
    <location>
        <begin position="1"/>
        <end position="71"/>
    </location>
</feature>